<feature type="domain" description="Cadherin" evidence="10">
    <location>
        <begin position="1114"/>
        <end position="1207"/>
    </location>
</feature>
<dbReference type="SUPFAM" id="SSF49313">
    <property type="entry name" value="Cadherin-like"/>
    <property type="match status" value="3"/>
</dbReference>
<comment type="subcellular location">
    <subcellularLocation>
        <location evidence="1">Membrane</location>
        <topology evidence="1">Single-pass membrane protein</topology>
    </subcellularLocation>
</comment>
<evidence type="ECO:0000256" key="6">
    <source>
        <dbReference type="ARBA" id="ARBA00022989"/>
    </source>
</evidence>
<comment type="caution">
    <text evidence="11">The sequence shown here is derived from an EMBL/GenBank/DDBJ whole genome shotgun (WGS) entry which is preliminary data.</text>
</comment>
<dbReference type="SMART" id="SM00112">
    <property type="entry name" value="CA"/>
    <property type="match status" value="4"/>
</dbReference>
<evidence type="ECO:0000313" key="11">
    <source>
        <dbReference type="EMBL" id="CAD6200081.1"/>
    </source>
</evidence>
<evidence type="ECO:0000256" key="5">
    <source>
        <dbReference type="ARBA" id="ARBA00022837"/>
    </source>
</evidence>
<evidence type="ECO:0000256" key="7">
    <source>
        <dbReference type="ARBA" id="ARBA00023136"/>
    </source>
</evidence>
<dbReference type="InterPro" id="IPR002126">
    <property type="entry name" value="Cadherin-like_dom"/>
</dbReference>
<evidence type="ECO:0000256" key="8">
    <source>
        <dbReference type="PROSITE-ProRule" id="PRU00043"/>
    </source>
</evidence>
<feature type="domain" description="Cadherin" evidence="10">
    <location>
        <begin position="1002"/>
        <end position="1104"/>
    </location>
</feature>
<sequence>MGSKNGQAQADHSFNDPDNILSLHQVRKHHEIALEFNIESKEHSDIRRSPLTLEDDPLPTETEVDKKADFAGSMTEEKPFLKLRDFQFPEPSHATELNETSKVPSRFDQLMYDFMVPEGKSEKASEMAVVDFITEKGGQQPSFAIAFDKQGWFSVGDVTMEQGENVDVYHAAVLLKALADVRVAETRNGMYKFVVEAKQGETVHTTKLRVDVISLSPTTVRSTTTALLDDSATSVDMILEGSSKFAVPSTPISIAGEPNSTSGPNFDSSASSKIPGAASIADGKVEAPGNKDGTKKSESEISKAFELFLAEKTMENPENENSTNKTTAAATESSFPEKLQKPEKELVDEETSTTSFSEITSLETMSTDSTETFSTMQLTSSEEMKEIFTITTVQIDPQTNSSTTEIFETTTKSVGNDGLSEGSAEVGTQEALAIEGSGMLTESFNSKEENEESPLKGATKIMDLQATSEENDEQNANSIRIEVLGAGENDHFINKDAKLRGDVLREFSLVFNSTERGKSAEIDIEPLGIFSVQPKILFPGEAAYLVLENAKKLGTNQFEVIARTSGGTTARRIFEIETKWEPEQTDTFTEEPENIEMKKVSFEVSEDAPAGATVGKVEGSMRIVGSSDRFVLVGNDIILSCSADKCLDAEKKSRHSLILLPTDGSLAPIEVQVRVKDVNEFAPTIHSSDEIIRISDNRLIMPFGVSVIDKDAESQESSTNQVSVSGSAAAFLRIEKVEKHLYQVMITDSAPSGTYELKITAHDEINEASKRVKVSVENSNSHARFRRSKYLSSLQSGNIRKGEQLTQVELEGVPIDETKIVVLGGNPGWITVEDYGGKVKVADYDGEIFSGTHELRIGAVDRKTSNVLAETSLTVVVSGGAEPKKTEAASTFVLTNVLDRETAAEFFVNTPDGDWRVDPASLYAIDENGRRKSFSPLNVKTGANRVIFDKLAVEKLRVVRADLSHGKRKVNVVLRLISSPLFLEKMRKEAARPMFPSPWSEDSQMIEISVDEELPIGHVVAVLPAVVPTTKKTAPVSINGEMQEAFELDSETGLLTIKNRIDYESLSENQRKFDLELISGEEAFESKAVLKFLVSDVDDQPPVIQDDLFGDIDIREDLPRGTVVANLSLTDTNAPQGFIVTVDGRGKDSYEAIADSGRLIVRMVGSLDREKETSHAIIVTVRDAAGNSDQILLPINILDVNDHSPELDREFYEVSAMDGWPEGVVLDKITATDNDIEEAGRVTYSIEQGELKMFAINETTGVLISAAEMFGMATDEPQILRVVASDNGEPPRNTSTTIKVHVRSSMTSRAPFEFTSPVDDFVLNLERKTPKPLKVFTATAKTARGRPNDSLKPKFAIKDLIENTEAFKIDEFTGDVFFESQKDEPGELMLGLEDSAESEELLEGKNSTESSLARRICPRSLVSFFRKFGFNDQYEPSKNA</sequence>
<dbReference type="PRINTS" id="PR00205">
    <property type="entry name" value="CADHERIN"/>
</dbReference>
<keyword evidence="12" id="KW-1185">Reference proteome</keyword>
<feature type="domain" description="Cadherin" evidence="10">
    <location>
        <begin position="1208"/>
        <end position="1313"/>
    </location>
</feature>
<protein>
    <recommendedName>
        <fullName evidence="10">Cadherin domain-containing protein</fullName>
    </recommendedName>
</protein>
<dbReference type="PROSITE" id="PS00232">
    <property type="entry name" value="CADHERIN_1"/>
    <property type="match status" value="1"/>
</dbReference>
<dbReference type="Pfam" id="PF00028">
    <property type="entry name" value="Cadherin"/>
    <property type="match status" value="1"/>
</dbReference>
<dbReference type="PANTHER" id="PTHR24027:SF422">
    <property type="entry name" value="CADHERIN DOMAIN-CONTAINING PROTEIN"/>
    <property type="match status" value="1"/>
</dbReference>
<dbReference type="PANTHER" id="PTHR24027">
    <property type="entry name" value="CADHERIN-23"/>
    <property type="match status" value="1"/>
</dbReference>
<keyword evidence="6" id="KW-1133">Transmembrane helix</keyword>
<evidence type="ECO:0000259" key="10">
    <source>
        <dbReference type="PROSITE" id="PS50268"/>
    </source>
</evidence>
<evidence type="ECO:0000256" key="9">
    <source>
        <dbReference type="SAM" id="MobiDB-lite"/>
    </source>
</evidence>
<dbReference type="Proteomes" id="UP000835052">
    <property type="component" value="Unassembled WGS sequence"/>
</dbReference>
<dbReference type="OrthoDB" id="6252479at2759"/>
<evidence type="ECO:0000256" key="2">
    <source>
        <dbReference type="ARBA" id="ARBA00022692"/>
    </source>
</evidence>
<dbReference type="GO" id="GO:0045296">
    <property type="term" value="F:cadherin binding"/>
    <property type="evidence" value="ECO:0007669"/>
    <property type="project" value="TreeGrafter"/>
</dbReference>
<dbReference type="InterPro" id="IPR015919">
    <property type="entry name" value="Cadherin-like_sf"/>
</dbReference>
<dbReference type="GO" id="GO:0016339">
    <property type="term" value="P:calcium-dependent cell-cell adhesion via plasma membrane cell adhesion molecules"/>
    <property type="evidence" value="ECO:0007669"/>
    <property type="project" value="TreeGrafter"/>
</dbReference>
<keyword evidence="3" id="KW-0732">Signal</keyword>
<dbReference type="GO" id="GO:0008013">
    <property type="term" value="F:beta-catenin binding"/>
    <property type="evidence" value="ECO:0007669"/>
    <property type="project" value="TreeGrafter"/>
</dbReference>
<keyword evidence="2" id="KW-0812">Transmembrane</keyword>
<reference evidence="11" key="1">
    <citation type="submission" date="2020-10" db="EMBL/GenBank/DDBJ databases">
        <authorList>
            <person name="Kikuchi T."/>
        </authorList>
    </citation>
    <scope>NUCLEOTIDE SEQUENCE</scope>
    <source>
        <strain evidence="11">NKZ352</strain>
    </source>
</reference>
<dbReference type="GO" id="GO:0000902">
    <property type="term" value="P:cell morphogenesis"/>
    <property type="evidence" value="ECO:0007669"/>
    <property type="project" value="TreeGrafter"/>
</dbReference>
<dbReference type="InterPro" id="IPR020894">
    <property type="entry name" value="Cadherin_CS"/>
</dbReference>
<dbReference type="PROSITE" id="PS50268">
    <property type="entry name" value="CADHERIN_2"/>
    <property type="match status" value="4"/>
</dbReference>
<dbReference type="CDD" id="cd11304">
    <property type="entry name" value="Cadherin_repeat"/>
    <property type="match status" value="4"/>
</dbReference>
<dbReference type="GO" id="GO:0016477">
    <property type="term" value="P:cell migration"/>
    <property type="evidence" value="ECO:0007669"/>
    <property type="project" value="TreeGrafter"/>
</dbReference>
<gene>
    <name evidence="11" type="ORF">CAUJ_LOCUS15980</name>
</gene>
<keyword evidence="7" id="KW-0472">Membrane</keyword>
<accession>A0A8S1HYX0</accession>
<keyword evidence="4" id="KW-0677">Repeat</keyword>
<dbReference type="GO" id="GO:0005912">
    <property type="term" value="C:adherens junction"/>
    <property type="evidence" value="ECO:0007669"/>
    <property type="project" value="TreeGrafter"/>
</dbReference>
<proteinExistence type="predicted"/>
<feature type="domain" description="Cadherin" evidence="10">
    <location>
        <begin position="647"/>
        <end position="685"/>
    </location>
</feature>
<feature type="compositionally biased region" description="Polar residues" evidence="9">
    <location>
        <begin position="258"/>
        <end position="272"/>
    </location>
</feature>
<dbReference type="GO" id="GO:0005509">
    <property type="term" value="F:calcium ion binding"/>
    <property type="evidence" value="ECO:0007669"/>
    <property type="project" value="UniProtKB-UniRule"/>
</dbReference>
<organism evidence="11 12">
    <name type="scientific">Caenorhabditis auriculariae</name>
    <dbReference type="NCBI Taxonomy" id="2777116"/>
    <lineage>
        <taxon>Eukaryota</taxon>
        <taxon>Metazoa</taxon>
        <taxon>Ecdysozoa</taxon>
        <taxon>Nematoda</taxon>
        <taxon>Chromadorea</taxon>
        <taxon>Rhabditida</taxon>
        <taxon>Rhabditina</taxon>
        <taxon>Rhabditomorpha</taxon>
        <taxon>Rhabditoidea</taxon>
        <taxon>Rhabditidae</taxon>
        <taxon>Peloderinae</taxon>
        <taxon>Caenorhabditis</taxon>
    </lineage>
</organism>
<dbReference type="GO" id="GO:0044331">
    <property type="term" value="P:cell-cell adhesion mediated by cadherin"/>
    <property type="evidence" value="ECO:0007669"/>
    <property type="project" value="TreeGrafter"/>
</dbReference>
<feature type="compositionally biased region" description="Polar residues" evidence="9">
    <location>
        <begin position="319"/>
        <end position="334"/>
    </location>
</feature>
<evidence type="ECO:0000256" key="1">
    <source>
        <dbReference type="ARBA" id="ARBA00004167"/>
    </source>
</evidence>
<dbReference type="GO" id="GO:0016342">
    <property type="term" value="C:catenin complex"/>
    <property type="evidence" value="ECO:0007669"/>
    <property type="project" value="TreeGrafter"/>
</dbReference>
<dbReference type="EMBL" id="CAJGYM010000234">
    <property type="protein sequence ID" value="CAD6200081.1"/>
    <property type="molecule type" value="Genomic_DNA"/>
</dbReference>
<feature type="region of interest" description="Disordered" evidence="9">
    <location>
        <begin position="249"/>
        <end position="299"/>
    </location>
</feature>
<feature type="region of interest" description="Disordered" evidence="9">
    <location>
        <begin position="313"/>
        <end position="354"/>
    </location>
</feature>
<dbReference type="GO" id="GO:0007043">
    <property type="term" value="P:cell-cell junction assembly"/>
    <property type="evidence" value="ECO:0007669"/>
    <property type="project" value="TreeGrafter"/>
</dbReference>
<dbReference type="GO" id="GO:0034332">
    <property type="term" value="P:adherens junction organization"/>
    <property type="evidence" value="ECO:0007669"/>
    <property type="project" value="TreeGrafter"/>
</dbReference>
<name>A0A8S1HYX0_9PELO</name>
<dbReference type="InterPro" id="IPR039808">
    <property type="entry name" value="Cadherin"/>
</dbReference>
<evidence type="ECO:0000313" key="12">
    <source>
        <dbReference type="Proteomes" id="UP000835052"/>
    </source>
</evidence>
<keyword evidence="5 8" id="KW-0106">Calcium</keyword>
<dbReference type="GO" id="GO:0007156">
    <property type="term" value="P:homophilic cell adhesion via plasma membrane adhesion molecules"/>
    <property type="evidence" value="ECO:0007669"/>
    <property type="project" value="InterPro"/>
</dbReference>
<evidence type="ECO:0000256" key="3">
    <source>
        <dbReference type="ARBA" id="ARBA00022729"/>
    </source>
</evidence>
<dbReference type="Gene3D" id="2.60.40.60">
    <property type="entry name" value="Cadherins"/>
    <property type="match status" value="3"/>
</dbReference>
<evidence type="ECO:0000256" key="4">
    <source>
        <dbReference type="ARBA" id="ARBA00022737"/>
    </source>
</evidence>